<gene>
    <name evidence="2" type="ORF">PGB27_17450</name>
</gene>
<evidence type="ECO:0000313" key="2">
    <source>
        <dbReference type="EMBL" id="MDD7967125.1"/>
    </source>
</evidence>
<name>A0ABT5SW95_9PSEU</name>
<evidence type="ECO:0008006" key="4">
    <source>
        <dbReference type="Google" id="ProtNLM"/>
    </source>
</evidence>
<evidence type="ECO:0000256" key="1">
    <source>
        <dbReference type="SAM" id="MobiDB-lite"/>
    </source>
</evidence>
<sequence length="63" mass="6553">MAWCAPPFSTSVAGCTALVLGAPRHRLTGQSAGHASSSATVERRGRTAARTSPEAGVWIHHVE</sequence>
<feature type="region of interest" description="Disordered" evidence="1">
    <location>
        <begin position="28"/>
        <end position="63"/>
    </location>
</feature>
<feature type="compositionally biased region" description="Polar residues" evidence="1">
    <location>
        <begin position="28"/>
        <end position="40"/>
    </location>
</feature>
<proteinExistence type="predicted"/>
<evidence type="ECO:0000313" key="3">
    <source>
        <dbReference type="Proteomes" id="UP001300763"/>
    </source>
</evidence>
<accession>A0ABT5SW95</accession>
<comment type="caution">
    <text evidence="2">The sequence shown here is derived from an EMBL/GenBank/DDBJ whole genome shotgun (WGS) entry which is preliminary data.</text>
</comment>
<keyword evidence="3" id="KW-1185">Reference proteome</keyword>
<reference evidence="2 3" key="1">
    <citation type="submission" date="2023-02" db="EMBL/GenBank/DDBJ databases">
        <title>Genome sequencing required for Actinomycetospora new species description.</title>
        <authorList>
            <person name="Saimee Y."/>
            <person name="Duangmal K."/>
        </authorList>
    </citation>
    <scope>NUCLEOTIDE SEQUENCE [LARGE SCALE GENOMIC DNA]</scope>
    <source>
        <strain evidence="2 3">DW7H6</strain>
    </source>
</reference>
<organism evidence="2 3">
    <name type="scientific">Actinomycetospora lemnae</name>
    <dbReference type="NCBI Taxonomy" id="3019891"/>
    <lineage>
        <taxon>Bacteria</taxon>
        <taxon>Bacillati</taxon>
        <taxon>Actinomycetota</taxon>
        <taxon>Actinomycetes</taxon>
        <taxon>Pseudonocardiales</taxon>
        <taxon>Pseudonocardiaceae</taxon>
        <taxon>Actinomycetospora</taxon>
    </lineage>
</organism>
<dbReference type="EMBL" id="JAQZAO010000007">
    <property type="protein sequence ID" value="MDD7967125.1"/>
    <property type="molecule type" value="Genomic_DNA"/>
</dbReference>
<protein>
    <recommendedName>
        <fullName evidence="4">Secreted protein</fullName>
    </recommendedName>
</protein>
<dbReference type="Proteomes" id="UP001300763">
    <property type="component" value="Unassembled WGS sequence"/>
</dbReference>
<dbReference type="RefSeq" id="WP_274201655.1">
    <property type="nucleotide sequence ID" value="NZ_JAQZAO010000007.1"/>
</dbReference>